<evidence type="ECO:0000256" key="8">
    <source>
        <dbReference type="SAM" id="Coils"/>
    </source>
</evidence>
<dbReference type="KEGG" id="tig:THII_2173"/>
<dbReference type="OrthoDB" id="9813458at2"/>
<accession>A0A090AMI4</accession>
<evidence type="ECO:0000256" key="6">
    <source>
        <dbReference type="ARBA" id="ARBA00023136"/>
    </source>
</evidence>
<comment type="subcellular location">
    <subcellularLocation>
        <location evidence="1">Cell outer membrane</location>
    </subcellularLocation>
</comment>
<dbReference type="EMBL" id="AP014633">
    <property type="protein sequence ID" value="BAP56470.1"/>
    <property type="molecule type" value="Genomic_DNA"/>
</dbReference>
<dbReference type="Gene3D" id="1.20.1600.10">
    <property type="entry name" value="Outer membrane efflux proteins (OEP)"/>
    <property type="match status" value="1"/>
</dbReference>
<dbReference type="HOGENOM" id="CLU_012817_0_2_6"/>
<evidence type="ECO:0000256" key="1">
    <source>
        <dbReference type="ARBA" id="ARBA00004442"/>
    </source>
</evidence>
<dbReference type="GO" id="GO:0009279">
    <property type="term" value="C:cell outer membrane"/>
    <property type="evidence" value="ECO:0007669"/>
    <property type="project" value="UniProtKB-SubCell"/>
</dbReference>
<evidence type="ECO:0000256" key="10">
    <source>
        <dbReference type="SAM" id="SignalP"/>
    </source>
</evidence>
<dbReference type="NCBIfam" id="TIGR01844">
    <property type="entry name" value="type_I_sec_TolC"/>
    <property type="match status" value="1"/>
</dbReference>
<name>A0A090AMI4_9GAMM</name>
<feature type="coiled-coil region" evidence="8">
    <location>
        <begin position="313"/>
        <end position="340"/>
    </location>
</feature>
<dbReference type="InterPro" id="IPR003423">
    <property type="entry name" value="OMP_efflux"/>
</dbReference>
<feature type="chain" id="PRO_5001852846" evidence="10">
    <location>
        <begin position="20"/>
        <end position="476"/>
    </location>
</feature>
<evidence type="ECO:0000256" key="3">
    <source>
        <dbReference type="ARBA" id="ARBA00022448"/>
    </source>
</evidence>
<dbReference type="STRING" id="40754.THII_2173"/>
<dbReference type="GO" id="GO:1990281">
    <property type="term" value="C:efflux pump complex"/>
    <property type="evidence" value="ECO:0007669"/>
    <property type="project" value="TreeGrafter"/>
</dbReference>
<gene>
    <name evidence="11" type="ORF">THII_2173</name>
</gene>
<evidence type="ECO:0000256" key="7">
    <source>
        <dbReference type="ARBA" id="ARBA00023237"/>
    </source>
</evidence>
<keyword evidence="7" id="KW-0998">Cell outer membrane</keyword>
<evidence type="ECO:0000313" key="11">
    <source>
        <dbReference type="EMBL" id="BAP56470.1"/>
    </source>
</evidence>
<dbReference type="InterPro" id="IPR010130">
    <property type="entry name" value="T1SS_OMP_TolC"/>
</dbReference>
<dbReference type="PANTHER" id="PTHR30026:SF20">
    <property type="entry name" value="OUTER MEMBRANE PROTEIN TOLC"/>
    <property type="match status" value="1"/>
</dbReference>
<dbReference type="Pfam" id="PF02321">
    <property type="entry name" value="OEP"/>
    <property type="match status" value="2"/>
</dbReference>
<dbReference type="InterPro" id="IPR051906">
    <property type="entry name" value="TolC-like"/>
</dbReference>
<evidence type="ECO:0000256" key="5">
    <source>
        <dbReference type="ARBA" id="ARBA00022692"/>
    </source>
</evidence>
<dbReference type="SUPFAM" id="SSF56954">
    <property type="entry name" value="Outer membrane efflux proteins (OEP)"/>
    <property type="match status" value="1"/>
</dbReference>
<protein>
    <submittedName>
        <fullName evidence="11">Type I secretion outer membrane protein, TolC</fullName>
    </submittedName>
</protein>
<keyword evidence="8" id="KW-0175">Coiled coil</keyword>
<dbReference type="PANTHER" id="PTHR30026">
    <property type="entry name" value="OUTER MEMBRANE PROTEIN TOLC"/>
    <property type="match status" value="1"/>
</dbReference>
<dbReference type="GO" id="GO:0015562">
    <property type="term" value="F:efflux transmembrane transporter activity"/>
    <property type="evidence" value="ECO:0007669"/>
    <property type="project" value="InterPro"/>
</dbReference>
<proteinExistence type="inferred from homology"/>
<reference evidence="11 12" key="1">
    <citation type="journal article" date="2014" name="ISME J.">
        <title>Ecophysiology of Thioploca ingrica as revealed by the complete genome sequence supplemented with proteomic evidence.</title>
        <authorList>
            <person name="Kojima H."/>
            <person name="Ogura Y."/>
            <person name="Yamamoto N."/>
            <person name="Togashi T."/>
            <person name="Mori H."/>
            <person name="Watanabe T."/>
            <person name="Nemoto F."/>
            <person name="Kurokawa K."/>
            <person name="Hayashi T."/>
            <person name="Fukui M."/>
        </authorList>
    </citation>
    <scope>NUCLEOTIDE SEQUENCE [LARGE SCALE GENOMIC DNA]</scope>
</reference>
<organism evidence="11 12">
    <name type="scientific">Thioploca ingrica</name>
    <dbReference type="NCBI Taxonomy" id="40754"/>
    <lineage>
        <taxon>Bacteria</taxon>
        <taxon>Pseudomonadati</taxon>
        <taxon>Pseudomonadota</taxon>
        <taxon>Gammaproteobacteria</taxon>
        <taxon>Thiotrichales</taxon>
        <taxon>Thiotrichaceae</taxon>
        <taxon>Thioploca</taxon>
    </lineage>
</organism>
<dbReference type="Proteomes" id="UP000031623">
    <property type="component" value="Chromosome"/>
</dbReference>
<evidence type="ECO:0000256" key="2">
    <source>
        <dbReference type="ARBA" id="ARBA00007613"/>
    </source>
</evidence>
<keyword evidence="4" id="KW-1134">Transmembrane beta strand</keyword>
<evidence type="ECO:0000313" key="12">
    <source>
        <dbReference type="Proteomes" id="UP000031623"/>
    </source>
</evidence>
<sequence length="476" mass="54221">MRKKLLIFVFYLLSQALQAETLLEIYQLAEQQDPQLKIVNQERLALLEKQPQARALLLPQVTLGGNVTETWRTQDWMYGNHSENTSAGYNVSLNYALYQRDRQIQLEQVDSQISQAETNYESAKQQLLERVAERYFTVLAAHDNLKFAGSAKKAFRRQWEQAQQRFDVGLIAITDVEEARAGYDLAVADEIQAQNELDNAFEGLREITGHYHRVLAFLNADAPLLEPQPKEVEAWTEIAFKQNPQLQSAQYAVETARQEIEKQRAAHLPTVDLVGQHRYGDILRGDEAPNTLTTENTIGVQLNYFLYEGGAIRSRVREAKQRHIQALDQLEQQRRVVELQTRQAFLTLLANISRAKALKQALISTETALKAIKIGFESGTRTSVDVVNAQRDLLRAQRDYSRARYDYVLNTLRLKQAVGILNVKDLEGINNWLIQYTIELQEEEDSPPPADTENNTIPEPTVTQPEPAVTPDKVTP</sequence>
<keyword evidence="5" id="KW-0812">Transmembrane</keyword>
<evidence type="ECO:0000256" key="9">
    <source>
        <dbReference type="SAM" id="MobiDB-lite"/>
    </source>
</evidence>
<feature type="region of interest" description="Disordered" evidence="9">
    <location>
        <begin position="442"/>
        <end position="476"/>
    </location>
</feature>
<comment type="similarity">
    <text evidence="2">Belongs to the outer membrane factor (OMF) (TC 1.B.17) family.</text>
</comment>
<dbReference type="AlphaFoldDB" id="A0A090AMI4"/>
<keyword evidence="12" id="KW-1185">Reference proteome</keyword>
<keyword evidence="3" id="KW-0813">Transport</keyword>
<evidence type="ECO:0000256" key="4">
    <source>
        <dbReference type="ARBA" id="ARBA00022452"/>
    </source>
</evidence>
<feature type="signal peptide" evidence="10">
    <location>
        <begin position="1"/>
        <end position="19"/>
    </location>
</feature>
<keyword evidence="6" id="KW-0472">Membrane</keyword>
<feature type="compositionally biased region" description="Polar residues" evidence="9">
    <location>
        <begin position="452"/>
        <end position="464"/>
    </location>
</feature>
<dbReference type="GO" id="GO:0015288">
    <property type="term" value="F:porin activity"/>
    <property type="evidence" value="ECO:0007669"/>
    <property type="project" value="TreeGrafter"/>
</dbReference>
<keyword evidence="10" id="KW-0732">Signal</keyword>